<protein>
    <submittedName>
        <fullName evidence="1">Uncharacterized protein</fullName>
    </submittedName>
</protein>
<dbReference type="Proteomes" id="UP000275267">
    <property type="component" value="Unassembled WGS sequence"/>
</dbReference>
<proteinExistence type="predicted"/>
<sequence length="169" mass="17633">MELWRGSGRARGLRPRLLKAAEGKERAGAKLGEGRHGGAVDGAGVQRRAMKAVSRRGQQESGAAWLLCDRASEIVAWVKGDRARRDWRAATAAALPDGGLGHWFGRTRVAEVRRPCGTRRLGKLAVGSSTVAGGKAGHWLGAARVAGIAGQVAVELCSLSSMKQGMGGG</sequence>
<accession>A0A3L6SS42</accession>
<gene>
    <name evidence="1" type="ORF">C2845_PM07G03500</name>
</gene>
<dbReference type="EMBL" id="PQIB02000004">
    <property type="protein sequence ID" value="RLN25481.1"/>
    <property type="molecule type" value="Genomic_DNA"/>
</dbReference>
<evidence type="ECO:0000313" key="1">
    <source>
        <dbReference type="EMBL" id="RLN25481.1"/>
    </source>
</evidence>
<name>A0A3L6SS42_PANMI</name>
<evidence type="ECO:0000313" key="2">
    <source>
        <dbReference type="Proteomes" id="UP000275267"/>
    </source>
</evidence>
<keyword evidence="2" id="KW-1185">Reference proteome</keyword>
<organism evidence="1 2">
    <name type="scientific">Panicum miliaceum</name>
    <name type="common">Proso millet</name>
    <name type="synonym">Broomcorn millet</name>
    <dbReference type="NCBI Taxonomy" id="4540"/>
    <lineage>
        <taxon>Eukaryota</taxon>
        <taxon>Viridiplantae</taxon>
        <taxon>Streptophyta</taxon>
        <taxon>Embryophyta</taxon>
        <taxon>Tracheophyta</taxon>
        <taxon>Spermatophyta</taxon>
        <taxon>Magnoliopsida</taxon>
        <taxon>Liliopsida</taxon>
        <taxon>Poales</taxon>
        <taxon>Poaceae</taxon>
        <taxon>PACMAD clade</taxon>
        <taxon>Panicoideae</taxon>
        <taxon>Panicodae</taxon>
        <taxon>Paniceae</taxon>
        <taxon>Panicinae</taxon>
        <taxon>Panicum</taxon>
        <taxon>Panicum sect. Panicum</taxon>
    </lineage>
</organism>
<dbReference type="AlphaFoldDB" id="A0A3L6SS42"/>
<reference evidence="2" key="1">
    <citation type="journal article" date="2019" name="Nat. Commun.">
        <title>The genome of broomcorn millet.</title>
        <authorList>
            <person name="Zou C."/>
            <person name="Miki D."/>
            <person name="Li D."/>
            <person name="Tang Q."/>
            <person name="Xiao L."/>
            <person name="Rajput S."/>
            <person name="Deng P."/>
            <person name="Jia W."/>
            <person name="Huang R."/>
            <person name="Zhang M."/>
            <person name="Sun Y."/>
            <person name="Hu J."/>
            <person name="Fu X."/>
            <person name="Schnable P.S."/>
            <person name="Li F."/>
            <person name="Zhang H."/>
            <person name="Feng B."/>
            <person name="Zhu X."/>
            <person name="Liu R."/>
            <person name="Schnable J.C."/>
            <person name="Zhu J.-K."/>
            <person name="Zhang H."/>
        </authorList>
    </citation>
    <scope>NUCLEOTIDE SEQUENCE [LARGE SCALE GENOMIC DNA]</scope>
</reference>
<comment type="caution">
    <text evidence="1">The sequence shown here is derived from an EMBL/GenBank/DDBJ whole genome shotgun (WGS) entry which is preliminary data.</text>
</comment>